<evidence type="ECO:0000256" key="2">
    <source>
        <dbReference type="ARBA" id="ARBA00022692"/>
    </source>
</evidence>
<keyword evidence="3" id="KW-0732">Signal</keyword>
<name>A0A7T8GWJ4_CALRO</name>
<dbReference type="GO" id="GO:0016020">
    <property type="term" value="C:membrane"/>
    <property type="evidence" value="ECO:0007669"/>
    <property type="project" value="UniProtKB-SubCell"/>
</dbReference>
<gene>
    <name evidence="5" type="ORF">FKW44_019958</name>
</gene>
<dbReference type="InterPro" id="IPR031152">
    <property type="entry name" value="PLXDC"/>
</dbReference>
<dbReference type="PANTHER" id="PTHR13055:SF12">
    <property type="entry name" value="LD40707P"/>
    <property type="match status" value="1"/>
</dbReference>
<proteinExistence type="predicted"/>
<dbReference type="AlphaFoldDB" id="A0A7T8GWJ4"/>
<evidence type="ECO:0000256" key="1">
    <source>
        <dbReference type="ARBA" id="ARBA00004479"/>
    </source>
</evidence>
<sequence length="91" mass="10671">MYDHYHVDMRKAYVHEFLSSHSQAAEAVMPDFEFPFYGHMMKTFYITTHGFLSFAPRLHNLMYKTQYIAPLRVKLDPSESENATVNYLSTG</sequence>
<dbReference type="OrthoDB" id="6285106at2759"/>
<keyword evidence="6" id="KW-1185">Reference proteome</keyword>
<organism evidence="5 6">
    <name type="scientific">Caligus rogercresseyi</name>
    <name type="common">Sea louse</name>
    <dbReference type="NCBI Taxonomy" id="217165"/>
    <lineage>
        <taxon>Eukaryota</taxon>
        <taxon>Metazoa</taxon>
        <taxon>Ecdysozoa</taxon>
        <taxon>Arthropoda</taxon>
        <taxon>Crustacea</taxon>
        <taxon>Multicrustacea</taxon>
        <taxon>Hexanauplia</taxon>
        <taxon>Copepoda</taxon>
        <taxon>Siphonostomatoida</taxon>
        <taxon>Caligidae</taxon>
        <taxon>Caligus</taxon>
    </lineage>
</organism>
<keyword evidence="4" id="KW-0472">Membrane</keyword>
<feature type="non-terminal residue" evidence="5">
    <location>
        <position position="91"/>
    </location>
</feature>
<dbReference type="EMBL" id="CP045903">
    <property type="protein sequence ID" value="QQP39163.1"/>
    <property type="molecule type" value="Genomic_DNA"/>
</dbReference>
<keyword evidence="2" id="KW-0812">Transmembrane</keyword>
<evidence type="ECO:0000313" key="6">
    <source>
        <dbReference type="Proteomes" id="UP000595437"/>
    </source>
</evidence>
<comment type="subcellular location">
    <subcellularLocation>
        <location evidence="1">Membrane</location>
        <topology evidence="1">Single-pass type I membrane protein</topology>
    </subcellularLocation>
</comment>
<protein>
    <submittedName>
        <fullName evidence="5">Uncharacterized protein</fullName>
    </submittedName>
</protein>
<evidence type="ECO:0000256" key="3">
    <source>
        <dbReference type="ARBA" id="ARBA00022729"/>
    </source>
</evidence>
<accession>A0A7T8GWJ4</accession>
<evidence type="ECO:0000313" key="5">
    <source>
        <dbReference type="EMBL" id="QQP39163.1"/>
    </source>
</evidence>
<reference evidence="6" key="1">
    <citation type="submission" date="2021-01" db="EMBL/GenBank/DDBJ databases">
        <title>Caligus Genome Assembly.</title>
        <authorList>
            <person name="Gallardo-Escarate C."/>
        </authorList>
    </citation>
    <scope>NUCLEOTIDE SEQUENCE [LARGE SCALE GENOMIC DNA]</scope>
</reference>
<dbReference type="PANTHER" id="PTHR13055">
    <property type="entry name" value="TUMOR ENDOTHELIAL MARKER 7 RELATED"/>
    <property type="match status" value="1"/>
</dbReference>
<dbReference type="Proteomes" id="UP000595437">
    <property type="component" value="Chromosome 14"/>
</dbReference>
<keyword evidence="4" id="KW-1133">Transmembrane helix</keyword>
<evidence type="ECO:0000256" key="4">
    <source>
        <dbReference type="ARBA" id="ARBA00022989"/>
    </source>
</evidence>